<comment type="caution">
    <text evidence="5">The sequence shown here is derived from an EMBL/GenBank/DDBJ whole genome shotgun (WGS) entry which is preliminary data.</text>
</comment>
<gene>
    <name evidence="5" type="ORF">CTEN210_00375</name>
</gene>
<evidence type="ECO:0000313" key="6">
    <source>
        <dbReference type="Proteomes" id="UP001054902"/>
    </source>
</evidence>
<dbReference type="EMBL" id="BLLK01000019">
    <property type="protein sequence ID" value="GFH43901.1"/>
    <property type="molecule type" value="Genomic_DNA"/>
</dbReference>
<dbReference type="GO" id="GO:0016787">
    <property type="term" value="F:hydrolase activity"/>
    <property type="evidence" value="ECO:0007669"/>
    <property type="project" value="TreeGrafter"/>
</dbReference>
<feature type="domain" description="Strictosidine synthase conserved region" evidence="4">
    <location>
        <begin position="180"/>
        <end position="275"/>
    </location>
</feature>
<dbReference type="GO" id="GO:0012505">
    <property type="term" value="C:endomembrane system"/>
    <property type="evidence" value="ECO:0007669"/>
    <property type="project" value="TreeGrafter"/>
</dbReference>
<evidence type="ECO:0000256" key="1">
    <source>
        <dbReference type="ARBA" id="ARBA00009191"/>
    </source>
</evidence>
<dbReference type="SUPFAM" id="SSF63829">
    <property type="entry name" value="Calcium-dependent phosphotriesterase"/>
    <property type="match status" value="1"/>
</dbReference>
<dbReference type="Gene3D" id="2.120.10.30">
    <property type="entry name" value="TolB, C-terminal domain"/>
    <property type="match status" value="1"/>
</dbReference>
<accession>A0AAD3CDQ3</accession>
<dbReference type="InterPro" id="IPR011042">
    <property type="entry name" value="6-blade_b-propeller_TolB-like"/>
</dbReference>
<dbReference type="AlphaFoldDB" id="A0AAD3CDQ3"/>
<organism evidence="5 6">
    <name type="scientific">Chaetoceros tenuissimus</name>
    <dbReference type="NCBI Taxonomy" id="426638"/>
    <lineage>
        <taxon>Eukaryota</taxon>
        <taxon>Sar</taxon>
        <taxon>Stramenopiles</taxon>
        <taxon>Ochrophyta</taxon>
        <taxon>Bacillariophyta</taxon>
        <taxon>Coscinodiscophyceae</taxon>
        <taxon>Chaetocerotophycidae</taxon>
        <taxon>Chaetocerotales</taxon>
        <taxon>Chaetocerotaceae</taxon>
        <taxon>Chaetoceros</taxon>
    </lineage>
</organism>
<evidence type="ECO:0000313" key="5">
    <source>
        <dbReference type="EMBL" id="GFH43901.1"/>
    </source>
</evidence>
<dbReference type="InterPro" id="IPR018119">
    <property type="entry name" value="Strictosidine_synth_cons-reg"/>
</dbReference>
<name>A0AAD3CDQ3_9STRA</name>
<evidence type="ECO:0000256" key="2">
    <source>
        <dbReference type="ARBA" id="ARBA00022553"/>
    </source>
</evidence>
<proteinExistence type="inferred from homology"/>
<sequence>MLSLKECALVAFIGIFVNLSLPKLLPYGPAIKNDFRPPFSEVDKTIQNLTLEKGKLKLIHERLQKGKECLLFGPETIIFHDDGSMYCLFSKYGKLLKLENLQPSENDPNTLLVDVKEIAQSVGAPLGGKFVPDSNILYFADATLGLCRIDVSSAHPTIEIVSSKVKLPDGTYSRLLYVDDATIATDGMVYFSDASDIPSERDPDLSYDVMYSYKLDFLRNKPSGRILSYNPVTAEVNVLADGIHFANGVTLSKDESVLYVSETSKFRVLKYHLQGKNKGKLEVALDTLVGHTDGCDCSRESGKCYIAIPSSVTALTKKIFQLPSNLEAFLRTLFLMIPKSLAPPTEPYTAFIEFEIDNDKEVISRVVQDPEGVDLRTINGVTENKGRLYLGSLHNNFIGVYTKLT</sequence>
<dbReference type="PANTHER" id="PTHR10426:SF88">
    <property type="entry name" value="ADIPOCYTE PLASMA MEMBRANE-ASSOCIATED PROTEIN HEMOMUCIN-RELATED"/>
    <property type="match status" value="1"/>
</dbReference>
<evidence type="ECO:0000256" key="3">
    <source>
        <dbReference type="ARBA" id="ARBA00023180"/>
    </source>
</evidence>
<evidence type="ECO:0000259" key="4">
    <source>
        <dbReference type="Pfam" id="PF03088"/>
    </source>
</evidence>
<dbReference type="Pfam" id="PF03088">
    <property type="entry name" value="Str_synth"/>
    <property type="match status" value="1"/>
</dbReference>
<keyword evidence="2" id="KW-0597">Phosphoprotein</keyword>
<keyword evidence="3" id="KW-0325">Glycoprotein</keyword>
<protein>
    <recommendedName>
        <fullName evidence="4">Strictosidine synthase conserved region domain-containing protein</fullName>
    </recommendedName>
</protein>
<dbReference type="Proteomes" id="UP001054902">
    <property type="component" value="Unassembled WGS sequence"/>
</dbReference>
<dbReference type="PANTHER" id="PTHR10426">
    <property type="entry name" value="STRICTOSIDINE SYNTHASE-RELATED"/>
    <property type="match status" value="1"/>
</dbReference>
<reference evidence="5 6" key="1">
    <citation type="journal article" date="2021" name="Sci. Rep.">
        <title>The genome of the diatom Chaetoceros tenuissimus carries an ancient integrated fragment of an extant virus.</title>
        <authorList>
            <person name="Hongo Y."/>
            <person name="Kimura K."/>
            <person name="Takaki Y."/>
            <person name="Yoshida Y."/>
            <person name="Baba S."/>
            <person name="Kobayashi G."/>
            <person name="Nagasaki K."/>
            <person name="Hano T."/>
            <person name="Tomaru Y."/>
        </authorList>
    </citation>
    <scope>NUCLEOTIDE SEQUENCE [LARGE SCALE GENOMIC DNA]</scope>
    <source>
        <strain evidence="5 6">NIES-3715</strain>
    </source>
</reference>
<keyword evidence="6" id="KW-1185">Reference proteome</keyword>
<comment type="similarity">
    <text evidence="1">Belongs to the strictosidine synthase family.</text>
</comment>